<dbReference type="InterPro" id="IPR016024">
    <property type="entry name" value="ARM-type_fold"/>
</dbReference>
<dbReference type="Proteomes" id="UP000324800">
    <property type="component" value="Unassembled WGS sequence"/>
</dbReference>
<feature type="non-terminal residue" evidence="1">
    <location>
        <position position="1"/>
    </location>
</feature>
<proteinExistence type="predicted"/>
<gene>
    <name evidence="1" type="ORF">EZS28_024262</name>
</gene>
<name>A0A5J4VCF2_9EUKA</name>
<evidence type="ECO:0000313" key="1">
    <source>
        <dbReference type="EMBL" id="KAA6380210.1"/>
    </source>
</evidence>
<reference evidence="1 2" key="1">
    <citation type="submission" date="2019-03" db="EMBL/GenBank/DDBJ databases">
        <title>Single cell metagenomics reveals metabolic interactions within the superorganism composed of flagellate Streblomastix strix and complex community of Bacteroidetes bacteria on its surface.</title>
        <authorList>
            <person name="Treitli S.C."/>
            <person name="Kolisko M."/>
            <person name="Husnik F."/>
            <person name="Keeling P."/>
            <person name="Hampl V."/>
        </authorList>
    </citation>
    <scope>NUCLEOTIDE SEQUENCE [LARGE SCALE GENOMIC DNA]</scope>
    <source>
        <strain evidence="1">ST1C</strain>
    </source>
</reference>
<evidence type="ECO:0000313" key="2">
    <source>
        <dbReference type="Proteomes" id="UP000324800"/>
    </source>
</evidence>
<dbReference type="SUPFAM" id="SSF48371">
    <property type="entry name" value="ARM repeat"/>
    <property type="match status" value="1"/>
</dbReference>
<sequence length="88" mass="9636">NDLQVRKTAAICIAKVGKEGELLLIQTALNTSSSSSLIRSSSIFGLWSIAKQQNGELSECGRDRERERKGIRALIYSTGDKDPDVKVN</sequence>
<comment type="caution">
    <text evidence="1">The sequence shown here is derived from an EMBL/GenBank/DDBJ whole genome shotgun (WGS) entry which is preliminary data.</text>
</comment>
<dbReference type="EMBL" id="SNRW01008041">
    <property type="protein sequence ID" value="KAA6380210.1"/>
    <property type="molecule type" value="Genomic_DNA"/>
</dbReference>
<protein>
    <submittedName>
        <fullName evidence="1">Uncharacterized protein</fullName>
    </submittedName>
</protein>
<accession>A0A5J4VCF2</accession>
<organism evidence="1 2">
    <name type="scientific">Streblomastix strix</name>
    <dbReference type="NCBI Taxonomy" id="222440"/>
    <lineage>
        <taxon>Eukaryota</taxon>
        <taxon>Metamonada</taxon>
        <taxon>Preaxostyla</taxon>
        <taxon>Oxymonadida</taxon>
        <taxon>Streblomastigidae</taxon>
        <taxon>Streblomastix</taxon>
    </lineage>
</organism>
<dbReference type="AlphaFoldDB" id="A0A5J4VCF2"/>